<accession>A0A0P1FKF3</accession>
<dbReference type="Proteomes" id="UP000051587">
    <property type="component" value="Unassembled WGS sequence"/>
</dbReference>
<dbReference type="PANTHER" id="PTHR38340">
    <property type="entry name" value="S-LAYER PROTEIN"/>
    <property type="match status" value="1"/>
</dbReference>
<dbReference type="RefSeq" id="WP_082644182.1">
    <property type="nucleotide sequence ID" value="NZ_CP051181.1"/>
</dbReference>
<dbReference type="GO" id="GO:0005576">
    <property type="term" value="C:extracellular region"/>
    <property type="evidence" value="ECO:0007669"/>
    <property type="project" value="UniProtKB-SubCell"/>
</dbReference>
<evidence type="ECO:0000256" key="1">
    <source>
        <dbReference type="ARBA" id="ARBA00004613"/>
    </source>
</evidence>
<comment type="subcellular location">
    <subcellularLocation>
        <location evidence="1">Secreted</location>
    </subcellularLocation>
</comment>
<gene>
    <name evidence="4" type="primary">hlyA_9</name>
    <name evidence="4" type="ORF">TG4357_03466</name>
</gene>
<dbReference type="Pfam" id="PF00188">
    <property type="entry name" value="CAP"/>
    <property type="match status" value="1"/>
</dbReference>
<dbReference type="STRING" id="53501.SAMN04488043_104337"/>
<sequence>MATPTAVEQELLELINRARSDPSGEFDQLITNAATATAVTSEITFALEYFSVDLDLLRSQLSAFSSVAPLAWNDSLSIAATDHTVQMIEQDAQEHQLPGESSLLTRIVAAGYSTATTVSENIYAYAYDAIYAHAGFYIDWGYGTGGMQDPAGHRITILNANYTEVGISALAETNSTTAVGPLVVTQDFAARSDYQPMLLGAVIRDGDGDAFYDAGEGLGGISVWATDATGNVSVTTSWASGGFQMELDPGTYTVSFRGGVLTGIASYQVVMGNENVHLYGYYADAVVIPPVYATGDDGMDILTGAGGDDSLDGGAGDDTLDGGDGTDTILGGLGDDYIIGGSSSTDLRDVIYGGDGDDYISGGNGNDELYGDAGMDTIVGGFGVDTIVGGTGDDQLTGEAWSDLIFGGDGNDFINGGFGYDRVNGGAGADRFFHLGIYDHGSDWIQDYTAADGDVLLFGRNATIDQFQVNLTETANAGVAGVEEAFVIYRPTGQIMWALVDGGAQDEINLVLGGTTYDLLV</sequence>
<dbReference type="InterPro" id="IPR011049">
    <property type="entry name" value="Serralysin-like_metalloprot_C"/>
</dbReference>
<dbReference type="InterPro" id="IPR035940">
    <property type="entry name" value="CAP_sf"/>
</dbReference>
<dbReference type="SUPFAM" id="SSF55797">
    <property type="entry name" value="PR-1-like"/>
    <property type="match status" value="1"/>
</dbReference>
<dbReference type="AlphaFoldDB" id="A0A0P1FKF3"/>
<organism evidence="4 5">
    <name type="scientific">Thalassovita gelatinovora</name>
    <name type="common">Thalassobius gelatinovorus</name>
    <dbReference type="NCBI Taxonomy" id="53501"/>
    <lineage>
        <taxon>Bacteria</taxon>
        <taxon>Pseudomonadati</taxon>
        <taxon>Pseudomonadota</taxon>
        <taxon>Alphaproteobacteria</taxon>
        <taxon>Rhodobacterales</taxon>
        <taxon>Roseobacteraceae</taxon>
        <taxon>Thalassovita</taxon>
    </lineage>
</organism>
<dbReference type="PROSITE" id="PS00330">
    <property type="entry name" value="HEMOLYSIN_CALCIUM"/>
    <property type="match status" value="5"/>
</dbReference>
<dbReference type="PANTHER" id="PTHR38340:SF1">
    <property type="entry name" value="S-LAYER PROTEIN"/>
    <property type="match status" value="1"/>
</dbReference>
<dbReference type="PRINTS" id="PR00313">
    <property type="entry name" value="CABNDNGRPT"/>
</dbReference>
<reference evidence="4 5" key="1">
    <citation type="submission" date="2015-09" db="EMBL/GenBank/DDBJ databases">
        <authorList>
            <consortium name="Swine Surveillance"/>
        </authorList>
    </citation>
    <scope>NUCLEOTIDE SEQUENCE [LARGE SCALE GENOMIC DNA]</scope>
    <source>
        <strain evidence="4 5">CECT 4357</strain>
    </source>
</reference>
<proteinExistence type="predicted"/>
<dbReference type="Gene3D" id="3.40.33.10">
    <property type="entry name" value="CAP"/>
    <property type="match status" value="1"/>
</dbReference>
<protein>
    <submittedName>
        <fullName evidence="4">Hemolysin, chromosomal</fullName>
    </submittedName>
</protein>
<dbReference type="InterPro" id="IPR050557">
    <property type="entry name" value="RTX_toxin/Mannuronan_C5-epim"/>
</dbReference>
<dbReference type="Gene3D" id="2.150.10.10">
    <property type="entry name" value="Serralysin-like metalloprotease, C-terminal"/>
    <property type="match status" value="3"/>
</dbReference>
<feature type="domain" description="SCP" evidence="3">
    <location>
        <begin position="63"/>
        <end position="187"/>
    </location>
</feature>
<name>A0A0P1FKF3_THAGE</name>
<keyword evidence="5" id="KW-1185">Reference proteome</keyword>
<dbReference type="SUPFAM" id="SSF51120">
    <property type="entry name" value="beta-Roll"/>
    <property type="match status" value="2"/>
</dbReference>
<evidence type="ECO:0000313" key="5">
    <source>
        <dbReference type="Proteomes" id="UP000051587"/>
    </source>
</evidence>
<evidence type="ECO:0000259" key="3">
    <source>
        <dbReference type="Pfam" id="PF00188"/>
    </source>
</evidence>
<dbReference type="InterPro" id="IPR018511">
    <property type="entry name" value="Hemolysin-typ_Ca-bd_CS"/>
</dbReference>
<dbReference type="EMBL" id="CYSA01000027">
    <property type="protein sequence ID" value="CUH68235.1"/>
    <property type="molecule type" value="Genomic_DNA"/>
</dbReference>
<dbReference type="Pfam" id="PF00353">
    <property type="entry name" value="HemolysinCabind"/>
    <property type="match status" value="3"/>
</dbReference>
<keyword evidence="2" id="KW-0964">Secreted</keyword>
<evidence type="ECO:0000313" key="4">
    <source>
        <dbReference type="EMBL" id="CUH68235.1"/>
    </source>
</evidence>
<dbReference type="GO" id="GO:0005509">
    <property type="term" value="F:calcium ion binding"/>
    <property type="evidence" value="ECO:0007669"/>
    <property type="project" value="InterPro"/>
</dbReference>
<dbReference type="InterPro" id="IPR001343">
    <property type="entry name" value="Hemolysn_Ca-bd"/>
</dbReference>
<evidence type="ECO:0000256" key="2">
    <source>
        <dbReference type="ARBA" id="ARBA00022525"/>
    </source>
</evidence>
<dbReference type="InterPro" id="IPR014044">
    <property type="entry name" value="CAP_dom"/>
</dbReference>